<comment type="caution">
    <text evidence="1">The sequence shown here is derived from an EMBL/GenBank/DDBJ whole genome shotgun (WGS) entry which is preliminary data.</text>
</comment>
<dbReference type="Proteomes" id="UP001500630">
    <property type="component" value="Unassembled WGS sequence"/>
</dbReference>
<name>A0ABP6VP28_9ACTN</name>
<accession>A0ABP6VP28</accession>
<organism evidence="1 2">
    <name type="scientific">Nonomuraea rosea</name>
    <dbReference type="NCBI Taxonomy" id="638574"/>
    <lineage>
        <taxon>Bacteria</taxon>
        <taxon>Bacillati</taxon>
        <taxon>Actinomycetota</taxon>
        <taxon>Actinomycetes</taxon>
        <taxon>Streptosporangiales</taxon>
        <taxon>Streptosporangiaceae</taxon>
        <taxon>Nonomuraea</taxon>
    </lineage>
</organism>
<dbReference type="EMBL" id="BAABDQ010000003">
    <property type="protein sequence ID" value="GAA3536788.1"/>
    <property type="molecule type" value="Genomic_DNA"/>
</dbReference>
<dbReference type="RefSeq" id="WP_345559927.1">
    <property type="nucleotide sequence ID" value="NZ_BAABDQ010000003.1"/>
</dbReference>
<keyword evidence="2" id="KW-1185">Reference proteome</keyword>
<evidence type="ECO:0000313" key="2">
    <source>
        <dbReference type="Proteomes" id="UP001500630"/>
    </source>
</evidence>
<protein>
    <submittedName>
        <fullName evidence="1">Uncharacterized protein</fullName>
    </submittedName>
</protein>
<proteinExistence type="predicted"/>
<gene>
    <name evidence="1" type="ORF">GCM10022419_015750</name>
</gene>
<reference evidence="2" key="1">
    <citation type="journal article" date="2019" name="Int. J. Syst. Evol. Microbiol.">
        <title>The Global Catalogue of Microorganisms (GCM) 10K type strain sequencing project: providing services to taxonomists for standard genome sequencing and annotation.</title>
        <authorList>
            <consortium name="The Broad Institute Genomics Platform"/>
            <consortium name="The Broad Institute Genome Sequencing Center for Infectious Disease"/>
            <person name="Wu L."/>
            <person name="Ma J."/>
        </authorList>
    </citation>
    <scope>NUCLEOTIDE SEQUENCE [LARGE SCALE GENOMIC DNA]</scope>
    <source>
        <strain evidence="2">JCM 17326</strain>
    </source>
</reference>
<evidence type="ECO:0000313" key="1">
    <source>
        <dbReference type="EMBL" id="GAA3536788.1"/>
    </source>
</evidence>
<sequence length="110" mass="12498">MKISGEWELAPEELAALFKAKGWCYHVDEGLIIPNAATIEGMLAKLVQEALTQRKDEVQGARFLIWKDPELPGSWDLYLNIGYIWDDDALSDEERSMLNLPDEDDEESGE</sequence>